<keyword evidence="3" id="KW-1185">Reference proteome</keyword>
<organism evidence="2 3">
    <name type="scientific">Ottowia thiooxydans</name>
    <dbReference type="NCBI Taxonomy" id="219182"/>
    <lineage>
        <taxon>Bacteria</taxon>
        <taxon>Pseudomonadati</taxon>
        <taxon>Pseudomonadota</taxon>
        <taxon>Betaproteobacteria</taxon>
        <taxon>Burkholderiales</taxon>
        <taxon>Comamonadaceae</taxon>
        <taxon>Ottowia</taxon>
    </lineage>
</organism>
<proteinExistence type="predicted"/>
<evidence type="ECO:0000313" key="3">
    <source>
        <dbReference type="Proteomes" id="UP001549320"/>
    </source>
</evidence>
<comment type="caution">
    <text evidence="2">The sequence shown here is derived from an EMBL/GenBank/DDBJ whole genome shotgun (WGS) entry which is preliminary data.</text>
</comment>
<feature type="region of interest" description="Disordered" evidence="1">
    <location>
        <begin position="20"/>
        <end position="47"/>
    </location>
</feature>
<dbReference type="Proteomes" id="UP001549320">
    <property type="component" value="Unassembled WGS sequence"/>
</dbReference>
<evidence type="ECO:0000313" key="2">
    <source>
        <dbReference type="EMBL" id="MET4575159.1"/>
    </source>
</evidence>
<name>A0ABV2Q2B4_9BURK</name>
<gene>
    <name evidence="2" type="ORF">ABIE13_000256</name>
</gene>
<evidence type="ECO:0000256" key="1">
    <source>
        <dbReference type="SAM" id="MobiDB-lite"/>
    </source>
</evidence>
<reference evidence="2 3" key="1">
    <citation type="submission" date="2024-06" db="EMBL/GenBank/DDBJ databases">
        <title>Sorghum-associated microbial communities from plants grown in Nebraska, USA.</title>
        <authorList>
            <person name="Schachtman D."/>
        </authorList>
    </citation>
    <scope>NUCLEOTIDE SEQUENCE [LARGE SCALE GENOMIC DNA]</scope>
    <source>
        <strain evidence="2 3">2709</strain>
    </source>
</reference>
<sequence>MLFFVIYMPKMDHLMKAANPEVKPREHKAAAQAGPDRTPFEMINPKLPSQLGTNHMGVLPMPRLACKLALKGFWLAERQARHFPTRPRGLIKGD</sequence>
<dbReference type="EMBL" id="JBEPSH010000001">
    <property type="protein sequence ID" value="MET4575159.1"/>
    <property type="molecule type" value="Genomic_DNA"/>
</dbReference>
<protein>
    <submittedName>
        <fullName evidence="2">Uncharacterized protein</fullName>
    </submittedName>
</protein>
<accession>A0ABV2Q2B4</accession>